<sequence>MGLKDTVSPCLTISKDLAGYLSITKNKQVSVKMFGELVMPDCADNFKNNIGTSVKMIIQTRIDIRCYKYEEKKIHFEQDKLGTFSRYDVKEIIAKQLHNDVHCLIDVGVIVKKRLKYNMNAVPIRKKDGAYCPYTQLLFPIQYI</sequence>
<dbReference type="Proteomes" id="UP000035681">
    <property type="component" value="Unplaced"/>
</dbReference>
<dbReference type="WBParaSite" id="TCONS_00016884.p1">
    <property type="protein sequence ID" value="TCONS_00016884.p1"/>
    <property type="gene ID" value="XLOC_011536"/>
</dbReference>
<protein>
    <submittedName>
        <fullName evidence="2">Uncharacterized protein</fullName>
    </submittedName>
</protein>
<name>A0AAF5DS92_STRER</name>
<reference evidence="2" key="1">
    <citation type="submission" date="2024-02" db="UniProtKB">
        <authorList>
            <consortium name="WormBaseParasite"/>
        </authorList>
    </citation>
    <scope>IDENTIFICATION</scope>
</reference>
<evidence type="ECO:0000313" key="2">
    <source>
        <dbReference type="WBParaSite" id="TCONS_00016884.p1"/>
    </source>
</evidence>
<evidence type="ECO:0000313" key="1">
    <source>
        <dbReference type="Proteomes" id="UP000035681"/>
    </source>
</evidence>
<organism evidence="1 2">
    <name type="scientific">Strongyloides stercoralis</name>
    <name type="common">Threadworm</name>
    <dbReference type="NCBI Taxonomy" id="6248"/>
    <lineage>
        <taxon>Eukaryota</taxon>
        <taxon>Metazoa</taxon>
        <taxon>Ecdysozoa</taxon>
        <taxon>Nematoda</taxon>
        <taxon>Chromadorea</taxon>
        <taxon>Rhabditida</taxon>
        <taxon>Tylenchina</taxon>
        <taxon>Panagrolaimomorpha</taxon>
        <taxon>Strongyloidoidea</taxon>
        <taxon>Strongyloididae</taxon>
        <taxon>Strongyloides</taxon>
    </lineage>
</organism>
<keyword evidence="1" id="KW-1185">Reference proteome</keyword>
<proteinExistence type="predicted"/>
<dbReference type="AlphaFoldDB" id="A0AAF5DS92"/>
<accession>A0AAF5DS92</accession>